<organism evidence="2 3">
    <name type="scientific">Pseudoalteromonas denitrificans DSM 6059</name>
    <dbReference type="NCBI Taxonomy" id="1123010"/>
    <lineage>
        <taxon>Bacteria</taxon>
        <taxon>Pseudomonadati</taxon>
        <taxon>Pseudomonadota</taxon>
        <taxon>Gammaproteobacteria</taxon>
        <taxon>Alteromonadales</taxon>
        <taxon>Pseudoalteromonadaceae</taxon>
        <taxon>Pseudoalteromonas</taxon>
    </lineage>
</organism>
<gene>
    <name evidence="2" type="ORF">SAMN02745724_04209</name>
</gene>
<name>A0A1I1RM50_9GAMM</name>
<dbReference type="AlphaFoldDB" id="A0A1I1RM50"/>
<dbReference type="Proteomes" id="UP000198862">
    <property type="component" value="Unassembled WGS sequence"/>
</dbReference>
<evidence type="ECO:0000313" key="2">
    <source>
        <dbReference type="EMBL" id="SFD32753.1"/>
    </source>
</evidence>
<evidence type="ECO:0000313" key="3">
    <source>
        <dbReference type="Proteomes" id="UP000198862"/>
    </source>
</evidence>
<dbReference type="InterPro" id="IPR016035">
    <property type="entry name" value="Acyl_Trfase/lysoPLipase"/>
</dbReference>
<protein>
    <submittedName>
        <fullName evidence="2">PfaB family protein</fullName>
    </submittedName>
</protein>
<sequence>MFNTNLSILGLDANFGGYSNIDLVERAFYQGSAAKQVNLPTSSVKSELVTSSVLRLANANKLNIDELNIIELSKTTDLSFALAQTQDFVNANKLVVLVGVNLLSSPIEQGNLSATMAFDESFTHYNQVEGIVSVLIAPSDFAIKNALYTYANIKSFATGADIAHTTAQALEKANVTAEQVDLLEVSANADKALASTEEQGLLRAYKTDTKLNTALSCTKSVTGEGDAFSQLAGLLKCIISLQQRYIPAISGWQNVQSDVLSQYQDSAFYIPTESRPWYPNTDGSAHIAAYSCQTVSSYCHIVLEENLLTATPLTAGERFPAEDVRNNGFIANSDLSVFLLSADDEKSLLDNVASLNSQSSVQINELAKSCFAQFDAQKQFSVVLLAESFDELSKEIALAEQGIAKAFLDNSDWKTPKGSYFTAKPVGAGDNISFMYPGIGATYVGLGRDLFHIFPQIYQGVAALADDIAITLKDRLLNPRSINRLGFKALKQRDLALRGSLADIAEAGVGYACVFTKIFENVFNVKADFATGYSMGEVSMYAALGCWQQPGLMSARLAASDTFNNKLCGDLLTLRDQWNMPKTSSETEVIWETYTIKATVEEFELASVDESQVFCTIVNTPDSLLVAGYPPACQKVIKKLGVRAMALNMANAIHSAPANSEYDAMTGLYTMDVTERIKTKMYSSSCYLPIPQRSKAIATSIAKCLCDRVDFPRLVNTLHDKGAQVFIEMGPGRSLSSWVDKILDTDVTQNADSNHLSVPVNAKGTSDELTYMRAVAKLISHGVIMELGHLFHGSIIVNKTRDL</sequence>
<dbReference type="Gene3D" id="3.40.366.10">
    <property type="entry name" value="Malonyl-Coenzyme A Acyl Carrier Protein, domain 2"/>
    <property type="match status" value="2"/>
</dbReference>
<dbReference type="RefSeq" id="WP_091989351.1">
    <property type="nucleotide sequence ID" value="NZ_FOLO01000049.1"/>
</dbReference>
<feature type="domain" description="Malonyl-CoA:ACP transacylase (MAT)" evidence="1">
    <location>
        <begin position="435"/>
        <end position="765"/>
    </location>
</feature>
<dbReference type="InterPro" id="IPR052568">
    <property type="entry name" value="PKS-FAS_Synthase"/>
</dbReference>
<dbReference type="Pfam" id="PF02801">
    <property type="entry name" value="Ketoacyl-synt_C"/>
    <property type="match status" value="1"/>
</dbReference>
<dbReference type="SMART" id="SM00827">
    <property type="entry name" value="PKS_AT"/>
    <property type="match status" value="1"/>
</dbReference>
<dbReference type="InterPro" id="IPR014043">
    <property type="entry name" value="Acyl_transferase_dom"/>
</dbReference>
<proteinExistence type="predicted"/>
<dbReference type="InterPro" id="IPR014181">
    <property type="entry name" value="Omega3_polyunsat_FA_synth-like"/>
</dbReference>
<dbReference type="PANTHER" id="PTHR43074">
    <property type="entry name" value="OMEGA-3 POLYUNSATURATED FATTY ACID SYNTHASE PFAB-RELATED"/>
    <property type="match status" value="1"/>
</dbReference>
<dbReference type="Gene3D" id="3.40.47.10">
    <property type="match status" value="1"/>
</dbReference>
<dbReference type="EMBL" id="FOLO01000049">
    <property type="protein sequence ID" value="SFD32753.1"/>
    <property type="molecule type" value="Genomic_DNA"/>
</dbReference>
<dbReference type="InterPro" id="IPR001227">
    <property type="entry name" value="Ac_transferase_dom_sf"/>
</dbReference>
<dbReference type="NCBIfam" id="TIGR02816">
    <property type="entry name" value="pfaB_fam"/>
    <property type="match status" value="1"/>
</dbReference>
<dbReference type="GO" id="GO:0016746">
    <property type="term" value="F:acyltransferase activity"/>
    <property type="evidence" value="ECO:0007669"/>
    <property type="project" value="InterPro"/>
</dbReference>
<accession>A0A1I1RM50</accession>
<reference evidence="2 3" key="1">
    <citation type="submission" date="2016-10" db="EMBL/GenBank/DDBJ databases">
        <authorList>
            <person name="de Groot N.N."/>
        </authorList>
    </citation>
    <scope>NUCLEOTIDE SEQUENCE [LARGE SCALE GENOMIC DNA]</scope>
    <source>
        <strain evidence="2 3">DSM 6059</strain>
    </source>
</reference>
<dbReference type="InterPro" id="IPR016039">
    <property type="entry name" value="Thiolase-like"/>
</dbReference>
<dbReference type="STRING" id="1123010.SAMN02745724_04209"/>
<dbReference type="SUPFAM" id="SSF52151">
    <property type="entry name" value="FabD/lysophospholipase-like"/>
    <property type="match status" value="1"/>
</dbReference>
<dbReference type="InterPro" id="IPR014031">
    <property type="entry name" value="Ketoacyl_synth_C"/>
</dbReference>
<dbReference type="PANTHER" id="PTHR43074:SF1">
    <property type="entry name" value="BETA-KETOACYL SYNTHASE FAMILY PROTEIN-RELATED"/>
    <property type="match status" value="1"/>
</dbReference>
<dbReference type="OrthoDB" id="499075at2"/>
<keyword evidence="3" id="KW-1185">Reference proteome</keyword>
<dbReference type="SUPFAM" id="SSF53901">
    <property type="entry name" value="Thiolase-like"/>
    <property type="match status" value="1"/>
</dbReference>
<evidence type="ECO:0000259" key="1">
    <source>
        <dbReference type="SMART" id="SM00827"/>
    </source>
</evidence>